<accession>A0ABQ9YVZ1</accession>
<reference evidence="1 2" key="1">
    <citation type="journal article" date="2023" name="Nucleic Acids Res.">
        <title>The hologenome of Daphnia magna reveals possible DNA methylation and microbiome-mediated evolution of the host genome.</title>
        <authorList>
            <person name="Chaturvedi A."/>
            <person name="Li X."/>
            <person name="Dhandapani V."/>
            <person name="Marshall H."/>
            <person name="Kissane S."/>
            <person name="Cuenca-Cambronero M."/>
            <person name="Asole G."/>
            <person name="Calvet F."/>
            <person name="Ruiz-Romero M."/>
            <person name="Marangio P."/>
            <person name="Guigo R."/>
            <person name="Rago D."/>
            <person name="Mirbahai L."/>
            <person name="Eastwood N."/>
            <person name="Colbourne J.K."/>
            <person name="Zhou J."/>
            <person name="Mallon E."/>
            <person name="Orsini L."/>
        </authorList>
    </citation>
    <scope>NUCLEOTIDE SEQUENCE [LARGE SCALE GENOMIC DNA]</scope>
    <source>
        <strain evidence="1">LRV0_1</strain>
    </source>
</reference>
<comment type="caution">
    <text evidence="1">The sequence shown here is derived from an EMBL/GenBank/DDBJ whole genome shotgun (WGS) entry which is preliminary data.</text>
</comment>
<organism evidence="1 2">
    <name type="scientific">Daphnia magna</name>
    <dbReference type="NCBI Taxonomy" id="35525"/>
    <lineage>
        <taxon>Eukaryota</taxon>
        <taxon>Metazoa</taxon>
        <taxon>Ecdysozoa</taxon>
        <taxon>Arthropoda</taxon>
        <taxon>Crustacea</taxon>
        <taxon>Branchiopoda</taxon>
        <taxon>Diplostraca</taxon>
        <taxon>Cladocera</taxon>
        <taxon>Anomopoda</taxon>
        <taxon>Daphniidae</taxon>
        <taxon>Daphnia</taxon>
    </lineage>
</organism>
<protein>
    <submittedName>
        <fullName evidence="1">Uncharacterized protein</fullName>
    </submittedName>
</protein>
<dbReference type="Proteomes" id="UP001234178">
    <property type="component" value="Unassembled WGS sequence"/>
</dbReference>
<evidence type="ECO:0000313" key="1">
    <source>
        <dbReference type="EMBL" id="KAK4004821.1"/>
    </source>
</evidence>
<dbReference type="EMBL" id="JAOYFB010000001">
    <property type="protein sequence ID" value="KAK4004821.1"/>
    <property type="molecule type" value="Genomic_DNA"/>
</dbReference>
<proteinExistence type="predicted"/>
<sequence length="78" mass="9114">MKHLVGLNREKVIQHIRTPGHKKTHDVLSKWTGDSSKLIASKTFLNPTSYEVLLTHEHLTISRVEEMIRQTMDIKVFY</sequence>
<keyword evidence="2" id="KW-1185">Reference proteome</keyword>
<gene>
    <name evidence="1" type="ORF">OUZ56_006544</name>
</gene>
<evidence type="ECO:0000313" key="2">
    <source>
        <dbReference type="Proteomes" id="UP001234178"/>
    </source>
</evidence>
<name>A0ABQ9YVZ1_9CRUS</name>